<organism evidence="10">
    <name type="scientific">Paraconexibacter sp. AEG42_29</name>
    <dbReference type="NCBI Taxonomy" id="2997339"/>
    <lineage>
        <taxon>Bacteria</taxon>
        <taxon>Bacillati</taxon>
        <taxon>Actinomycetota</taxon>
        <taxon>Thermoleophilia</taxon>
        <taxon>Solirubrobacterales</taxon>
        <taxon>Paraconexibacteraceae</taxon>
        <taxon>Paraconexibacter</taxon>
    </lineage>
</organism>
<feature type="binding site" evidence="8">
    <location>
        <position position="281"/>
    </location>
    <ligand>
        <name>ATP</name>
        <dbReference type="ChEBI" id="CHEBI:30616"/>
    </ligand>
</feature>
<evidence type="ECO:0000256" key="3">
    <source>
        <dbReference type="ARBA" id="ARBA00012737"/>
    </source>
</evidence>
<comment type="pathway">
    <text evidence="1">Amino-acid biosynthesis; L-asparagine biosynthesis; L-asparagine from L-aspartate (L-Gln route): step 1/1.</text>
</comment>
<evidence type="ECO:0000256" key="2">
    <source>
        <dbReference type="ARBA" id="ARBA00005752"/>
    </source>
</evidence>
<dbReference type="InterPro" id="IPR051786">
    <property type="entry name" value="ASN_synthetase/amidase"/>
</dbReference>
<protein>
    <recommendedName>
        <fullName evidence="3">asparagine synthase (glutamine-hydrolyzing)</fullName>
        <ecNumber evidence="3">6.3.5.4</ecNumber>
    </recommendedName>
</protein>
<evidence type="ECO:0000256" key="8">
    <source>
        <dbReference type="PIRSR" id="PIRSR001589-2"/>
    </source>
</evidence>
<dbReference type="GO" id="GO:0004066">
    <property type="term" value="F:asparagine synthase (glutamine-hydrolyzing) activity"/>
    <property type="evidence" value="ECO:0007669"/>
    <property type="project" value="UniProtKB-EC"/>
</dbReference>
<evidence type="ECO:0000256" key="4">
    <source>
        <dbReference type="ARBA" id="ARBA00022741"/>
    </source>
</evidence>
<sequence>MFAGVVSLGRPAADLADPGALRAALAPYHQPDAVDEWRSDRVVLVQHRRDADSGPQPQAGTVLAFWGRIDNRADLTRALDTTPFATDRALVEAGLRREGPDFLTRLVGDFACAAVDSGSGAVTLVRDQVGVKPLCYRAVDGGFAFATSVAALRTLRGPSPTPDPEWIACRLLGLYLDDPQRTPYREIRRVAPGTLVAWAPDTGVRTRRWHTWRDDSTWAPVREDRWVKDYRTVLDEAVRCRIPADDVIGVENSGGLDSTSILALLGGFVDRPRQQIETFGVVHAEHEPMAILSASAAAGASWNHLLTAGAGLASEESATARALRVLGHPEDHGMAGSFATFYELAAARGVRTLFSGFGGDEATTYHGSLLLTELADRGDVSGLYRNVIGNVATKPARTLKQLVWRRIVRRRHHAALHSAFKECWPWHVLRDDVVAEYDLRRRYFDAARYDAPFRTINGFLVDHLLEQTWIAARVSECTLVAGTWGIEYQWPLWDSRLVQQYLSTPSIEKYGPGSGRDLHRRAVRGTVPDVIVDRCDKGMGANLVRPHAGAPAAASPSVGTLPGPLADIVDRRRVDDSLRRARTGAPIGATSWIGTLEAQTAWLTAS</sequence>
<dbReference type="KEGG" id="parq:DSM112329_00811"/>
<feature type="domain" description="Glutamine amidotransferase type-2" evidence="9">
    <location>
        <begin position="1"/>
        <end position="201"/>
    </location>
</feature>
<dbReference type="InterPro" id="IPR001962">
    <property type="entry name" value="Asn_synthase"/>
</dbReference>
<dbReference type="EMBL" id="CP114014">
    <property type="protein sequence ID" value="XAY03985.1"/>
    <property type="molecule type" value="Genomic_DNA"/>
</dbReference>
<dbReference type="Pfam" id="PF13537">
    <property type="entry name" value="GATase_7"/>
    <property type="match status" value="1"/>
</dbReference>
<accession>A0AAU7AQY0</accession>
<comment type="similarity">
    <text evidence="2">Belongs to the asparagine synthetase family.</text>
</comment>
<evidence type="ECO:0000259" key="9">
    <source>
        <dbReference type="PROSITE" id="PS51278"/>
    </source>
</evidence>
<dbReference type="InterPro" id="IPR006426">
    <property type="entry name" value="Asn_synth_AEB"/>
</dbReference>
<keyword evidence="5 8" id="KW-0067">ATP-binding</keyword>
<reference evidence="10" key="1">
    <citation type="submission" date="2022-12" db="EMBL/GenBank/DDBJ databases">
        <title>Paraconexibacter alkalitolerans sp. nov. and Baekduia alba sp. nov., isolated from soil and emended description of the genera Paraconexibacter (Chun et al., 2020) and Baekduia (An et al., 2020).</title>
        <authorList>
            <person name="Vieira S."/>
            <person name="Huber K.J."/>
            <person name="Geppert A."/>
            <person name="Wolf J."/>
            <person name="Neumann-Schaal M."/>
            <person name="Muesken M."/>
            <person name="Overmann J."/>
        </authorList>
    </citation>
    <scope>NUCLEOTIDE SEQUENCE</scope>
    <source>
        <strain evidence="10">AEG42_29</strain>
    </source>
</reference>
<evidence type="ECO:0000256" key="6">
    <source>
        <dbReference type="ARBA" id="ARBA00022888"/>
    </source>
</evidence>
<gene>
    <name evidence="10" type="ORF">DSM112329_00811</name>
</gene>
<dbReference type="GO" id="GO:0005524">
    <property type="term" value="F:ATP binding"/>
    <property type="evidence" value="ECO:0007669"/>
    <property type="project" value="UniProtKB-KW"/>
</dbReference>
<dbReference type="SUPFAM" id="SSF56235">
    <property type="entry name" value="N-terminal nucleophile aminohydrolases (Ntn hydrolases)"/>
    <property type="match status" value="1"/>
</dbReference>
<keyword evidence="6" id="KW-0028">Amino-acid biosynthesis</keyword>
<evidence type="ECO:0000256" key="5">
    <source>
        <dbReference type="ARBA" id="ARBA00022840"/>
    </source>
</evidence>
<evidence type="ECO:0000256" key="1">
    <source>
        <dbReference type="ARBA" id="ARBA00005187"/>
    </source>
</evidence>
<comment type="catalytic activity">
    <reaction evidence="7">
        <text>L-aspartate + L-glutamine + ATP + H2O = L-asparagine + L-glutamate + AMP + diphosphate + H(+)</text>
        <dbReference type="Rhea" id="RHEA:12228"/>
        <dbReference type="ChEBI" id="CHEBI:15377"/>
        <dbReference type="ChEBI" id="CHEBI:15378"/>
        <dbReference type="ChEBI" id="CHEBI:29985"/>
        <dbReference type="ChEBI" id="CHEBI:29991"/>
        <dbReference type="ChEBI" id="CHEBI:30616"/>
        <dbReference type="ChEBI" id="CHEBI:33019"/>
        <dbReference type="ChEBI" id="CHEBI:58048"/>
        <dbReference type="ChEBI" id="CHEBI:58359"/>
        <dbReference type="ChEBI" id="CHEBI:456215"/>
        <dbReference type="EC" id="6.3.5.4"/>
    </reaction>
</comment>
<dbReference type="GO" id="GO:0006529">
    <property type="term" value="P:asparagine biosynthetic process"/>
    <property type="evidence" value="ECO:0007669"/>
    <property type="project" value="UniProtKB-KW"/>
</dbReference>
<dbReference type="InterPro" id="IPR014729">
    <property type="entry name" value="Rossmann-like_a/b/a_fold"/>
</dbReference>
<dbReference type="RefSeq" id="WP_354700532.1">
    <property type="nucleotide sequence ID" value="NZ_CP114014.1"/>
</dbReference>
<dbReference type="Pfam" id="PF00733">
    <property type="entry name" value="Asn_synthase"/>
    <property type="match status" value="1"/>
</dbReference>
<keyword evidence="6" id="KW-0061">Asparagine biosynthesis</keyword>
<keyword evidence="4 8" id="KW-0547">Nucleotide-binding</keyword>
<dbReference type="EC" id="6.3.5.4" evidence="3"/>
<dbReference type="InterPro" id="IPR029055">
    <property type="entry name" value="Ntn_hydrolases_N"/>
</dbReference>
<dbReference type="Gene3D" id="3.60.20.10">
    <property type="entry name" value="Glutamine Phosphoribosylpyrophosphate, subunit 1, domain 1"/>
    <property type="match status" value="1"/>
</dbReference>
<evidence type="ECO:0000313" key="10">
    <source>
        <dbReference type="EMBL" id="XAY03985.1"/>
    </source>
</evidence>
<evidence type="ECO:0000256" key="7">
    <source>
        <dbReference type="ARBA" id="ARBA00048741"/>
    </source>
</evidence>
<dbReference type="PROSITE" id="PS51278">
    <property type="entry name" value="GATASE_TYPE_2"/>
    <property type="match status" value="1"/>
</dbReference>
<proteinExistence type="inferred from homology"/>
<dbReference type="SUPFAM" id="SSF52402">
    <property type="entry name" value="Adenine nucleotide alpha hydrolases-like"/>
    <property type="match status" value="1"/>
</dbReference>
<feature type="binding site" evidence="8">
    <location>
        <position position="87"/>
    </location>
    <ligand>
        <name>L-glutamine</name>
        <dbReference type="ChEBI" id="CHEBI:58359"/>
    </ligand>
</feature>
<dbReference type="PIRSF" id="PIRSF001589">
    <property type="entry name" value="Asn_synthetase_glu-h"/>
    <property type="match status" value="1"/>
</dbReference>
<dbReference type="AlphaFoldDB" id="A0AAU7AQY0"/>
<name>A0AAU7AQY0_9ACTN</name>
<dbReference type="Gene3D" id="3.40.50.620">
    <property type="entry name" value="HUPs"/>
    <property type="match status" value="2"/>
</dbReference>
<dbReference type="PANTHER" id="PTHR43284">
    <property type="entry name" value="ASPARAGINE SYNTHETASE (GLUTAMINE-HYDROLYZING)"/>
    <property type="match status" value="1"/>
</dbReference>
<dbReference type="PANTHER" id="PTHR43284:SF1">
    <property type="entry name" value="ASPARAGINE SYNTHETASE"/>
    <property type="match status" value="1"/>
</dbReference>
<dbReference type="InterPro" id="IPR017932">
    <property type="entry name" value="GATase_2_dom"/>
</dbReference>